<reference evidence="3 4" key="1">
    <citation type="journal article" date="2013" name="PLoS Genet.">
        <title>Comparative genome structure, secondary metabolite, and effector coding capacity across Cochliobolus pathogens.</title>
        <authorList>
            <person name="Condon B.J."/>
            <person name="Leng Y."/>
            <person name="Wu D."/>
            <person name="Bushley K.E."/>
            <person name="Ohm R.A."/>
            <person name="Otillar R."/>
            <person name="Martin J."/>
            <person name="Schackwitz W."/>
            <person name="Grimwood J."/>
            <person name="MohdZainudin N."/>
            <person name="Xue C."/>
            <person name="Wang R."/>
            <person name="Manning V.A."/>
            <person name="Dhillon B."/>
            <person name="Tu Z.J."/>
            <person name="Steffenson B.J."/>
            <person name="Salamov A."/>
            <person name="Sun H."/>
            <person name="Lowry S."/>
            <person name="LaButti K."/>
            <person name="Han J."/>
            <person name="Copeland A."/>
            <person name="Lindquist E."/>
            <person name="Barry K."/>
            <person name="Schmutz J."/>
            <person name="Baker S.E."/>
            <person name="Ciuffetti L.M."/>
            <person name="Grigoriev I.V."/>
            <person name="Zhong S."/>
            <person name="Turgeon B.G."/>
        </authorList>
    </citation>
    <scope>NUCLEOTIDE SEQUENCE [LARGE SCALE GENOMIC DNA]</scope>
    <source>
        <strain evidence="3 4">ATCC 44560</strain>
    </source>
</reference>
<accession>W6Z157</accession>
<dbReference type="HOGENOM" id="CLU_940101_0_0_1"/>
<proteinExistence type="predicted"/>
<feature type="compositionally biased region" description="Low complexity" evidence="1">
    <location>
        <begin position="258"/>
        <end position="284"/>
    </location>
</feature>
<dbReference type="RefSeq" id="XP_007690043.1">
    <property type="nucleotide sequence ID" value="XM_007691853.1"/>
</dbReference>
<evidence type="ECO:0000313" key="3">
    <source>
        <dbReference type="EMBL" id="EUC43433.1"/>
    </source>
</evidence>
<evidence type="ECO:0000256" key="1">
    <source>
        <dbReference type="SAM" id="MobiDB-lite"/>
    </source>
</evidence>
<gene>
    <name evidence="3" type="ORF">COCMIDRAFT_28091</name>
</gene>
<evidence type="ECO:0000313" key="4">
    <source>
        <dbReference type="Proteomes" id="UP000054032"/>
    </source>
</evidence>
<dbReference type="OrthoDB" id="3694323at2759"/>
<keyword evidence="2" id="KW-0812">Transmembrane</keyword>
<dbReference type="GeneID" id="19121240"/>
<dbReference type="EMBL" id="KI964029">
    <property type="protein sequence ID" value="EUC43433.1"/>
    <property type="molecule type" value="Genomic_DNA"/>
</dbReference>
<feature type="transmembrane region" description="Helical" evidence="2">
    <location>
        <begin position="196"/>
        <end position="218"/>
    </location>
</feature>
<organism evidence="3 4">
    <name type="scientific">Bipolaris oryzae ATCC 44560</name>
    <dbReference type="NCBI Taxonomy" id="930090"/>
    <lineage>
        <taxon>Eukaryota</taxon>
        <taxon>Fungi</taxon>
        <taxon>Dikarya</taxon>
        <taxon>Ascomycota</taxon>
        <taxon>Pezizomycotina</taxon>
        <taxon>Dothideomycetes</taxon>
        <taxon>Pleosporomycetidae</taxon>
        <taxon>Pleosporales</taxon>
        <taxon>Pleosporineae</taxon>
        <taxon>Pleosporaceae</taxon>
        <taxon>Bipolaris</taxon>
    </lineage>
</organism>
<sequence>MYSLSCMTKSPSTRIWIQKLPAYTTHNYDNLNIQPAMDHSASLPNLVSGSTVFDYNALPECASSCKILEASEANCVPPAAPVSNHFTYQDCVCQSAYLGDLHESGAICHEVCSDDDDKLIHQYYNRMCGQSDIPETTTSHLPSTTTLPTVTLPTLTTVYTTLVTMQTPTTSAPPPTQTHVDAIEDQGSWLQQNRKYFAIIGGGLALLIGMIMICIHLYKRHNRKSALENAGRRHPFILLQDVSPLQNKTPPRSQPVTPIHQPSPLHPHSSPEGNLSYPSSSPGLSYPPPTLTFGPTIRTYASDSQNDLHEMQRAAGRCGTPCRSLSRTERLIMERIRMTGRPDIPMSATPKVERGKRD</sequence>
<evidence type="ECO:0000256" key="2">
    <source>
        <dbReference type="SAM" id="Phobius"/>
    </source>
</evidence>
<keyword evidence="2" id="KW-0472">Membrane</keyword>
<feature type="region of interest" description="Disordered" evidence="1">
    <location>
        <begin position="240"/>
        <end position="287"/>
    </location>
</feature>
<protein>
    <submittedName>
        <fullName evidence="3">Uncharacterized protein</fullName>
    </submittedName>
</protein>
<dbReference type="Proteomes" id="UP000054032">
    <property type="component" value="Unassembled WGS sequence"/>
</dbReference>
<keyword evidence="2" id="KW-1133">Transmembrane helix</keyword>
<feature type="compositionally biased region" description="Polar residues" evidence="1">
    <location>
        <begin position="243"/>
        <end position="256"/>
    </location>
</feature>
<dbReference type="eggNOG" id="ENOG502SPC3">
    <property type="taxonomic scope" value="Eukaryota"/>
</dbReference>
<dbReference type="AlphaFoldDB" id="W6Z157"/>
<keyword evidence="4" id="KW-1185">Reference proteome</keyword>
<dbReference type="KEGG" id="bor:COCMIDRAFT_28091"/>
<name>W6Z157_COCMI</name>